<dbReference type="Pfam" id="PF04938">
    <property type="entry name" value="SIP1"/>
    <property type="match status" value="1"/>
</dbReference>
<keyword evidence="3" id="KW-0507">mRNA processing</keyword>
<keyword evidence="2" id="KW-0963">Cytoplasm</keyword>
<dbReference type="GO" id="GO:0000387">
    <property type="term" value="P:spliceosomal snRNP assembly"/>
    <property type="evidence" value="ECO:0007669"/>
    <property type="project" value="InterPro"/>
</dbReference>
<sequence length="255" mass="29348">MESDDSRDDHLMPRALYFDGQSPSEGPPQSAEEYLRQVHWEAQSIANVVVAESRERRQRESQADVSSQLARIEIPHTAEFFAKTSEEQLNGLLDEFEQVRHRFKASVRNFEHEHRHSNLPKPENEPKWRRLCFEKQTSQRPTLTIVRQMDQKSACAALSHFEKWLREETLRAQEQFACASLLSDSYRGEWLFALLVTLEKPLDADSYASMRSLLRMLLVAWKASESNAAEEDVSASAVLSVFISILGKYFGQVES</sequence>
<accession>A0A7S3EAB7</accession>
<comment type="similarity">
    <text evidence="5">Belongs to the gemin-2 family.</text>
</comment>
<feature type="region of interest" description="Disordered" evidence="7">
    <location>
        <begin position="1"/>
        <end position="32"/>
    </location>
</feature>
<evidence type="ECO:0000256" key="5">
    <source>
        <dbReference type="ARBA" id="ARBA00025758"/>
    </source>
</evidence>
<dbReference type="PANTHER" id="PTHR12794:SF0">
    <property type="entry name" value="GEM-ASSOCIATED PROTEIN 2"/>
    <property type="match status" value="1"/>
</dbReference>
<dbReference type="InterPro" id="IPR035426">
    <property type="entry name" value="Gemin2/Brr1"/>
</dbReference>
<evidence type="ECO:0000256" key="7">
    <source>
        <dbReference type="SAM" id="MobiDB-lite"/>
    </source>
</evidence>
<evidence type="ECO:0000313" key="8">
    <source>
        <dbReference type="EMBL" id="CAE0041625.1"/>
    </source>
</evidence>
<protein>
    <recommendedName>
        <fullName evidence="6">Gem-associated protein 2</fullName>
    </recommendedName>
</protein>
<dbReference type="EMBL" id="HBHW01012307">
    <property type="protein sequence ID" value="CAE0041625.1"/>
    <property type="molecule type" value="Transcribed_RNA"/>
</dbReference>
<evidence type="ECO:0000256" key="4">
    <source>
        <dbReference type="ARBA" id="ARBA00023187"/>
    </source>
</evidence>
<name>A0A7S3EAB7_9RHOD</name>
<dbReference type="Gene3D" id="1.20.58.1070">
    <property type="match status" value="1"/>
</dbReference>
<keyword evidence="4" id="KW-0508">mRNA splicing</keyword>
<evidence type="ECO:0000256" key="6">
    <source>
        <dbReference type="ARBA" id="ARBA00047179"/>
    </source>
</evidence>
<dbReference type="GO" id="GO:0005681">
    <property type="term" value="C:spliceosomal complex"/>
    <property type="evidence" value="ECO:0007669"/>
    <property type="project" value="InterPro"/>
</dbReference>
<gene>
    <name evidence="8" type="ORF">RMAR00112_LOCUS9589</name>
</gene>
<dbReference type="InterPro" id="IPR017364">
    <property type="entry name" value="GEMIN2"/>
</dbReference>
<evidence type="ECO:0000256" key="1">
    <source>
        <dbReference type="ARBA" id="ARBA00004496"/>
    </source>
</evidence>
<dbReference type="PANTHER" id="PTHR12794">
    <property type="entry name" value="GEMIN2"/>
    <property type="match status" value="1"/>
</dbReference>
<comment type="subcellular location">
    <subcellularLocation>
        <location evidence="1">Cytoplasm</location>
    </subcellularLocation>
</comment>
<organism evidence="8">
    <name type="scientific">Rhodosorus marinus</name>
    <dbReference type="NCBI Taxonomy" id="101924"/>
    <lineage>
        <taxon>Eukaryota</taxon>
        <taxon>Rhodophyta</taxon>
        <taxon>Stylonematophyceae</taxon>
        <taxon>Stylonematales</taxon>
        <taxon>Stylonemataceae</taxon>
        <taxon>Rhodosorus</taxon>
    </lineage>
</organism>
<dbReference type="GO" id="GO:0032797">
    <property type="term" value="C:SMN complex"/>
    <property type="evidence" value="ECO:0007669"/>
    <property type="project" value="TreeGrafter"/>
</dbReference>
<evidence type="ECO:0000256" key="3">
    <source>
        <dbReference type="ARBA" id="ARBA00022664"/>
    </source>
</evidence>
<reference evidence="8" key="1">
    <citation type="submission" date="2021-01" db="EMBL/GenBank/DDBJ databases">
        <authorList>
            <person name="Corre E."/>
            <person name="Pelletier E."/>
            <person name="Niang G."/>
            <person name="Scheremetjew M."/>
            <person name="Finn R."/>
            <person name="Kale V."/>
            <person name="Holt S."/>
            <person name="Cochrane G."/>
            <person name="Meng A."/>
            <person name="Brown T."/>
            <person name="Cohen L."/>
        </authorList>
    </citation>
    <scope>NUCLEOTIDE SEQUENCE</scope>
    <source>
        <strain evidence="8">CCMP 769</strain>
    </source>
</reference>
<dbReference type="AlphaFoldDB" id="A0A7S3EAB7"/>
<dbReference type="PIRSF" id="PIRSF038038">
    <property type="entry name" value="SMN_Gemin2"/>
    <property type="match status" value="1"/>
</dbReference>
<proteinExistence type="inferred from homology"/>
<evidence type="ECO:0000256" key="2">
    <source>
        <dbReference type="ARBA" id="ARBA00022490"/>
    </source>
</evidence>
<dbReference type="GO" id="GO:0000245">
    <property type="term" value="P:spliceosomal complex assembly"/>
    <property type="evidence" value="ECO:0007669"/>
    <property type="project" value="InterPro"/>
</dbReference>